<proteinExistence type="predicted"/>
<comment type="caution">
    <text evidence="1">The sequence shown here is derived from an EMBL/GenBank/DDBJ whole genome shotgun (WGS) entry which is preliminary data.</text>
</comment>
<evidence type="ECO:0000313" key="2">
    <source>
        <dbReference type="Proteomes" id="UP000054630"/>
    </source>
</evidence>
<dbReference type="AlphaFoldDB" id="A0A0V0RLN6"/>
<dbReference type="OrthoDB" id="10533958at2759"/>
<gene>
    <name evidence="1" type="ORF">T07_8602</name>
</gene>
<dbReference type="Proteomes" id="UP000054630">
    <property type="component" value="Unassembled WGS sequence"/>
</dbReference>
<name>A0A0V0RLN6_9BILA</name>
<keyword evidence="2" id="KW-1185">Reference proteome</keyword>
<reference evidence="1 2" key="1">
    <citation type="submission" date="2015-01" db="EMBL/GenBank/DDBJ databases">
        <title>Evolution of Trichinella species and genotypes.</title>
        <authorList>
            <person name="Korhonen P.K."/>
            <person name="Edoardo P."/>
            <person name="Giuseppe L.R."/>
            <person name="Gasser R.B."/>
        </authorList>
    </citation>
    <scope>NUCLEOTIDE SEQUENCE [LARGE SCALE GENOMIC DNA]</scope>
    <source>
        <strain evidence="1">ISS37</strain>
    </source>
</reference>
<protein>
    <submittedName>
        <fullName evidence="1">Uncharacterized protein</fullName>
    </submittedName>
</protein>
<dbReference type="EMBL" id="JYDL01000132">
    <property type="protein sequence ID" value="KRX15398.1"/>
    <property type="molecule type" value="Genomic_DNA"/>
</dbReference>
<sequence length="84" mass="9407">MAYSLVTHRDCDLSFHGFPLDFLTLFPVIYRFLRMSGQISVSSMVPGYVCGVESLQYDGSVCLAFIICEIAHVGPPHQYPYLSV</sequence>
<evidence type="ECO:0000313" key="1">
    <source>
        <dbReference type="EMBL" id="KRX15398.1"/>
    </source>
</evidence>
<accession>A0A0V0RLN6</accession>
<organism evidence="1 2">
    <name type="scientific">Trichinella nelsoni</name>
    <dbReference type="NCBI Taxonomy" id="6336"/>
    <lineage>
        <taxon>Eukaryota</taxon>
        <taxon>Metazoa</taxon>
        <taxon>Ecdysozoa</taxon>
        <taxon>Nematoda</taxon>
        <taxon>Enoplea</taxon>
        <taxon>Dorylaimia</taxon>
        <taxon>Trichinellida</taxon>
        <taxon>Trichinellidae</taxon>
        <taxon>Trichinella</taxon>
    </lineage>
</organism>